<proteinExistence type="predicted"/>
<organism evidence="1 2">
    <name type="scientific">Zymoseptoria tritici (strain ST99CH_3D7)</name>
    <dbReference type="NCBI Taxonomy" id="1276538"/>
    <lineage>
        <taxon>Eukaryota</taxon>
        <taxon>Fungi</taxon>
        <taxon>Dikarya</taxon>
        <taxon>Ascomycota</taxon>
        <taxon>Pezizomycotina</taxon>
        <taxon>Dothideomycetes</taxon>
        <taxon>Dothideomycetidae</taxon>
        <taxon>Mycosphaerellales</taxon>
        <taxon>Mycosphaerellaceae</taxon>
        <taxon>Zymoseptoria</taxon>
    </lineage>
</organism>
<gene>
    <name evidence="1" type="ORF">ZT3D7_G2194</name>
</gene>
<keyword evidence="2" id="KW-1185">Reference proteome</keyword>
<dbReference type="AlphaFoldDB" id="A0A1X7RJ71"/>
<evidence type="ECO:0000313" key="2">
    <source>
        <dbReference type="Proteomes" id="UP000215127"/>
    </source>
</evidence>
<name>A0A1X7RJ71_ZYMT9</name>
<dbReference type="Proteomes" id="UP000215127">
    <property type="component" value="Chromosome 1"/>
</dbReference>
<reference evidence="1 2" key="1">
    <citation type="submission" date="2016-06" db="EMBL/GenBank/DDBJ databases">
        <authorList>
            <person name="Kjaerup R.B."/>
            <person name="Dalgaard T.S."/>
            <person name="Juul-Madsen H.R."/>
        </authorList>
    </citation>
    <scope>NUCLEOTIDE SEQUENCE [LARGE SCALE GENOMIC DNA]</scope>
</reference>
<evidence type="ECO:0000313" key="1">
    <source>
        <dbReference type="EMBL" id="SMQ47047.1"/>
    </source>
</evidence>
<accession>A0A1X7RJ71</accession>
<sequence>MRHFEPKDNLNQYLRTFDKAPYLCFDIDEETTACCRNKVLEVALTLGDRDALAGSFSKAGCLNVPGYCNGIGFTTNSGSRSDIRTEKLTKHNDMCLFDGDCGSCSKRYSLAASDLKDNLITGIPPVTGNNVDLNVEEPGTWRLSNVLGTERHGRAWL</sequence>
<dbReference type="EMBL" id="LT853692">
    <property type="protein sequence ID" value="SMQ47047.1"/>
    <property type="molecule type" value="Genomic_DNA"/>
</dbReference>
<protein>
    <submittedName>
        <fullName evidence="1">Uncharacterized protein</fullName>
    </submittedName>
</protein>